<protein>
    <submittedName>
        <fullName evidence="2">Uncharacterized protein</fullName>
    </submittedName>
</protein>
<dbReference type="Proteomes" id="UP000198287">
    <property type="component" value="Unassembled WGS sequence"/>
</dbReference>
<sequence length="552" mass="61693">MESELAELNANLSRLQLNFLPKSDFITDDSIDPTDQEIEVEPPLPFSYPDTSTSNQEDIIELEELFRSRLNSSPQPIKITTTTSSSSEEPSMPATTAVIKHNLTQPSFKLRYASDCTLSFTLCSPLTPLGLKNIFIQHQTLKFAYFQAGIISDQVCFDFHGSLCLPFLKKITFQIPASPSDHTETGLPHDFKRLLHLLQLITYGRLECLRFDCDPLTAIRIPLISAFLPSYEPEDSHPLSDLILKNRDTLHSIVIGPTLQEMVIRTNPAPCPGVCEPANYPKIESFTYFPDVPILPSLSPILRVQKHLTKLIVTLSHIDVWYDVCHAIRSSCNNLESFGFNLVSLDEEAAIVDLKILRVCEKLKELSIQFEGCNVIGWGFIPRTVTTLNFLGGQLTNANTELMSLALPNLEDVNMFLAKPAHQKSSNTLPSDNLDVSRGSGLDPVIIDIIHHPAFHFVKAAPRSLKSFNVECDVGVELNWEDLRKTCAFQREFRLVERSELGNFSLEREMENDDQTQEGVQTNQGEKRGSGGEEQNLRASSLFSSCLGALGL</sequence>
<accession>A0A226EFE2</accession>
<comment type="caution">
    <text evidence="2">The sequence shown here is derived from an EMBL/GenBank/DDBJ whole genome shotgun (WGS) entry which is preliminary data.</text>
</comment>
<dbReference type="AlphaFoldDB" id="A0A226EFE2"/>
<name>A0A226EFE2_FOLCA</name>
<feature type="region of interest" description="Disordered" evidence="1">
    <location>
        <begin position="505"/>
        <end position="536"/>
    </location>
</feature>
<evidence type="ECO:0000313" key="2">
    <source>
        <dbReference type="EMBL" id="OXA55978.1"/>
    </source>
</evidence>
<keyword evidence="3" id="KW-1185">Reference proteome</keyword>
<proteinExistence type="predicted"/>
<evidence type="ECO:0000256" key="1">
    <source>
        <dbReference type="SAM" id="MobiDB-lite"/>
    </source>
</evidence>
<organism evidence="2 3">
    <name type="scientific">Folsomia candida</name>
    <name type="common">Springtail</name>
    <dbReference type="NCBI Taxonomy" id="158441"/>
    <lineage>
        <taxon>Eukaryota</taxon>
        <taxon>Metazoa</taxon>
        <taxon>Ecdysozoa</taxon>
        <taxon>Arthropoda</taxon>
        <taxon>Hexapoda</taxon>
        <taxon>Collembola</taxon>
        <taxon>Entomobryomorpha</taxon>
        <taxon>Isotomoidea</taxon>
        <taxon>Isotomidae</taxon>
        <taxon>Proisotominae</taxon>
        <taxon>Folsomia</taxon>
    </lineage>
</organism>
<evidence type="ECO:0000313" key="3">
    <source>
        <dbReference type="Proteomes" id="UP000198287"/>
    </source>
</evidence>
<dbReference type="EMBL" id="LNIX01000004">
    <property type="protein sequence ID" value="OXA55978.1"/>
    <property type="molecule type" value="Genomic_DNA"/>
</dbReference>
<gene>
    <name evidence="2" type="ORF">Fcan01_09597</name>
</gene>
<reference evidence="2 3" key="1">
    <citation type="submission" date="2015-12" db="EMBL/GenBank/DDBJ databases">
        <title>The genome of Folsomia candida.</title>
        <authorList>
            <person name="Faddeeva A."/>
            <person name="Derks M.F."/>
            <person name="Anvar Y."/>
            <person name="Smit S."/>
            <person name="Van Straalen N."/>
            <person name="Roelofs D."/>
        </authorList>
    </citation>
    <scope>NUCLEOTIDE SEQUENCE [LARGE SCALE GENOMIC DNA]</scope>
    <source>
        <strain evidence="2 3">VU population</strain>
        <tissue evidence="2">Whole body</tissue>
    </source>
</reference>